<protein>
    <submittedName>
        <fullName evidence="1">Uncharacterized protein</fullName>
    </submittedName>
</protein>
<dbReference type="RefSeq" id="WP_140668753.1">
    <property type="nucleotide sequence ID" value="NZ_RCZE01000008.1"/>
</dbReference>
<organism evidence="1 2">
    <name type="scientific">Pseudomonas arsenicoxydans</name>
    <dbReference type="NCBI Taxonomy" id="702115"/>
    <lineage>
        <taxon>Bacteria</taxon>
        <taxon>Pseudomonadati</taxon>
        <taxon>Pseudomonadota</taxon>
        <taxon>Gammaproteobacteria</taxon>
        <taxon>Pseudomonadales</taxon>
        <taxon>Pseudomonadaceae</taxon>
        <taxon>Pseudomonas</taxon>
    </lineage>
</organism>
<gene>
    <name evidence="1" type="ORF">EAH78_18295</name>
</gene>
<comment type="caution">
    <text evidence="1">The sequence shown here is derived from an EMBL/GenBank/DDBJ whole genome shotgun (WGS) entry which is preliminary data.</text>
</comment>
<name>A0A502HRN3_9PSED</name>
<dbReference type="AlphaFoldDB" id="A0A502HRN3"/>
<reference evidence="1 2" key="1">
    <citation type="journal article" date="2019" name="Environ. Microbiol.">
        <title>Species interactions and distinct microbial communities in high Arctic permafrost affected cryosols are associated with the CH4 and CO2 gas fluxes.</title>
        <authorList>
            <person name="Altshuler I."/>
            <person name="Hamel J."/>
            <person name="Turney S."/>
            <person name="Magnuson E."/>
            <person name="Levesque R."/>
            <person name="Greer C."/>
            <person name="Whyte L.G."/>
        </authorList>
    </citation>
    <scope>NUCLEOTIDE SEQUENCE [LARGE SCALE GENOMIC DNA]</scope>
    <source>
        <strain evidence="1 2">E3</strain>
    </source>
</reference>
<evidence type="ECO:0000313" key="2">
    <source>
        <dbReference type="Proteomes" id="UP000317933"/>
    </source>
</evidence>
<dbReference type="Proteomes" id="UP000317933">
    <property type="component" value="Unassembled WGS sequence"/>
</dbReference>
<dbReference type="EMBL" id="RCZE01000008">
    <property type="protein sequence ID" value="TPG76314.1"/>
    <property type="molecule type" value="Genomic_DNA"/>
</dbReference>
<sequence>MITPQELIQHAYGALATITTRFDGRSIAITSAQMIGGKMDLAADGHQFTNARLLCRTSMGGGRVPSLSGLLEIDSFTADQIVLKPRPGLPVPPDGTAIACAASGSLNIAVAADIDRATELYTQRTVSMAVKPPFLFIIMGDVDSSRDQHSVGDTLAMPTAQDMNQMTVIQRFSLACFIPAKDDIGAAGAQQLAYGAIAKELISAFSGVVFSGSAQAIRSMFESHGPGPMNDARYVHVYDFQAPTVTTWQNGINGTEYPDDVPFLRIYQDMGLGIDSDVMKLTTELDQ</sequence>
<evidence type="ECO:0000313" key="1">
    <source>
        <dbReference type="EMBL" id="TPG76314.1"/>
    </source>
</evidence>
<proteinExistence type="predicted"/>
<accession>A0A502HRN3</accession>